<dbReference type="RefSeq" id="WP_244690623.1">
    <property type="nucleotide sequence ID" value="NZ_CP095044.1"/>
</dbReference>
<dbReference type="Pfam" id="PF13458">
    <property type="entry name" value="Peripla_BP_6"/>
    <property type="match status" value="1"/>
</dbReference>
<dbReference type="Gene3D" id="3.40.50.2300">
    <property type="match status" value="2"/>
</dbReference>
<evidence type="ECO:0000256" key="2">
    <source>
        <dbReference type="ARBA" id="ARBA00022448"/>
    </source>
</evidence>
<keyword evidence="8" id="KW-1185">Reference proteome</keyword>
<accession>A0ABY4FJF3</accession>
<comment type="similarity">
    <text evidence="1">Belongs to the leucine-binding protein family.</text>
</comment>
<gene>
    <name evidence="7" type="ORF">MUN78_13360</name>
</gene>
<evidence type="ECO:0000256" key="3">
    <source>
        <dbReference type="ARBA" id="ARBA00022729"/>
    </source>
</evidence>
<dbReference type="EMBL" id="CP095045">
    <property type="protein sequence ID" value="UOQ56653.1"/>
    <property type="molecule type" value="Genomic_DNA"/>
</dbReference>
<dbReference type="InterPro" id="IPR006311">
    <property type="entry name" value="TAT_signal"/>
</dbReference>
<dbReference type="CDD" id="cd06349">
    <property type="entry name" value="PBP1_ABC_HAAT-like"/>
    <property type="match status" value="1"/>
</dbReference>
<feature type="domain" description="Leucine-binding protein" evidence="6">
    <location>
        <begin position="38"/>
        <end position="359"/>
    </location>
</feature>
<organism evidence="7 8">
    <name type="scientific">Leucobacter allii</name>
    <dbReference type="NCBI Taxonomy" id="2932247"/>
    <lineage>
        <taxon>Bacteria</taxon>
        <taxon>Bacillati</taxon>
        <taxon>Actinomycetota</taxon>
        <taxon>Actinomycetes</taxon>
        <taxon>Micrococcales</taxon>
        <taxon>Microbacteriaceae</taxon>
        <taxon>Leucobacter</taxon>
    </lineage>
</organism>
<feature type="chain" id="PRO_5046328928" evidence="5">
    <location>
        <begin position="32"/>
        <end position="382"/>
    </location>
</feature>
<sequence length="382" mass="40757">MSSRLRRALAAGATAALALGLAACSSPSSDAEGGSDEPVRFGVALPDTGNSAQYGEYFRQGLDLAASELNADGGIDGRDVELVYEDTQADPAQAPQVAQKFIDDASILAVLGDFGTPATSAASQLYQDAGLVQFAFSASGPDVTDPGDFVFATWVSQEFEAPRLAEFAAETGTDAAVFYHDTDWGQETYGFFQQGEQEYGLNEVYATAYDPESTDFRPLLLAAQKTDPEVIVLISYAADGALITSQARELGIDTPIVGISSIYNQQFIELAGDAAEGVRTLSYFTPENDDPAVQQFISDFEAATGEPTPSDYAIRAYDALYAVAQGAERADELTRQGLRDALDDGEPFTSILYGEYTLDDTRRVSDAEQFPLVIADGAFTIQ</sequence>
<name>A0ABY4FJF3_9MICO</name>
<evidence type="ECO:0000259" key="6">
    <source>
        <dbReference type="Pfam" id="PF13458"/>
    </source>
</evidence>
<keyword evidence="3 5" id="KW-0732">Signal</keyword>
<dbReference type="InterPro" id="IPR000709">
    <property type="entry name" value="Leu_Ile_Val-bd"/>
</dbReference>
<protein>
    <submittedName>
        <fullName evidence="7">ABC transporter substrate-binding protein</fullName>
    </submittedName>
</protein>
<dbReference type="PANTHER" id="PTHR30483:SF6">
    <property type="entry name" value="PERIPLASMIC BINDING PROTEIN OF ABC TRANSPORTER FOR NATURAL AMINO ACIDS"/>
    <property type="match status" value="1"/>
</dbReference>
<dbReference type="InterPro" id="IPR051010">
    <property type="entry name" value="BCAA_transport"/>
</dbReference>
<proteinExistence type="inferred from homology"/>
<keyword evidence="2" id="KW-0813">Transport</keyword>
<dbReference type="PROSITE" id="PS51318">
    <property type="entry name" value="TAT"/>
    <property type="match status" value="1"/>
</dbReference>
<evidence type="ECO:0000256" key="4">
    <source>
        <dbReference type="ARBA" id="ARBA00022970"/>
    </source>
</evidence>
<feature type="signal peptide" evidence="5">
    <location>
        <begin position="1"/>
        <end position="31"/>
    </location>
</feature>
<dbReference type="InterPro" id="IPR028081">
    <property type="entry name" value="Leu-bd"/>
</dbReference>
<dbReference type="Proteomes" id="UP000831786">
    <property type="component" value="Chromosome"/>
</dbReference>
<dbReference type="PRINTS" id="PR00337">
    <property type="entry name" value="LEUILEVALBP"/>
</dbReference>
<keyword evidence="4" id="KW-0029">Amino-acid transport</keyword>
<dbReference type="PROSITE" id="PS51257">
    <property type="entry name" value="PROKAR_LIPOPROTEIN"/>
    <property type="match status" value="1"/>
</dbReference>
<dbReference type="InterPro" id="IPR028082">
    <property type="entry name" value="Peripla_BP_I"/>
</dbReference>
<dbReference type="SUPFAM" id="SSF53822">
    <property type="entry name" value="Periplasmic binding protein-like I"/>
    <property type="match status" value="1"/>
</dbReference>
<evidence type="ECO:0000313" key="8">
    <source>
        <dbReference type="Proteomes" id="UP000831786"/>
    </source>
</evidence>
<evidence type="ECO:0000256" key="1">
    <source>
        <dbReference type="ARBA" id="ARBA00010062"/>
    </source>
</evidence>
<evidence type="ECO:0000313" key="7">
    <source>
        <dbReference type="EMBL" id="UOQ56653.1"/>
    </source>
</evidence>
<evidence type="ECO:0000256" key="5">
    <source>
        <dbReference type="SAM" id="SignalP"/>
    </source>
</evidence>
<reference evidence="7 8" key="1">
    <citation type="submission" date="2022-04" db="EMBL/GenBank/DDBJ databases">
        <title>Leucobacter sp. isolated from rhizosphere of garlic.</title>
        <authorList>
            <person name="Won M."/>
            <person name="Lee C.-M."/>
            <person name="Woen H.-Y."/>
            <person name="Kwon S.-W."/>
        </authorList>
    </citation>
    <scope>NUCLEOTIDE SEQUENCE [LARGE SCALE GENOMIC DNA]</scope>
    <source>
        <strain evidence="7 8">H21R-40</strain>
    </source>
</reference>
<dbReference type="PANTHER" id="PTHR30483">
    <property type="entry name" value="LEUCINE-SPECIFIC-BINDING PROTEIN"/>
    <property type="match status" value="1"/>
</dbReference>